<evidence type="ECO:0000313" key="3">
    <source>
        <dbReference type="WBParaSite" id="Pan_g7715.t1"/>
    </source>
</evidence>
<feature type="region of interest" description="Disordered" evidence="1">
    <location>
        <begin position="95"/>
        <end position="122"/>
    </location>
</feature>
<reference evidence="2" key="1">
    <citation type="journal article" date="2013" name="Genetics">
        <title>The draft genome and transcriptome of Panagrellus redivivus are shaped by the harsh demands of a free-living lifestyle.</title>
        <authorList>
            <person name="Srinivasan J."/>
            <person name="Dillman A.R."/>
            <person name="Macchietto M.G."/>
            <person name="Heikkinen L."/>
            <person name="Lakso M."/>
            <person name="Fracchia K.M."/>
            <person name="Antoshechkin I."/>
            <person name="Mortazavi A."/>
            <person name="Wong G."/>
            <person name="Sternberg P.W."/>
        </authorList>
    </citation>
    <scope>NUCLEOTIDE SEQUENCE [LARGE SCALE GENOMIC DNA]</scope>
    <source>
        <strain evidence="2">MT8872</strain>
    </source>
</reference>
<dbReference type="WBParaSite" id="Pan_g7715.t1">
    <property type="protein sequence ID" value="Pan_g7715.t1"/>
    <property type="gene ID" value="Pan_g7715"/>
</dbReference>
<evidence type="ECO:0000256" key="1">
    <source>
        <dbReference type="SAM" id="MobiDB-lite"/>
    </source>
</evidence>
<name>A0A7E4W5T3_PANRE</name>
<sequence>MVDVLCRPPVVAARSFVSGILCDDDRFVLFLPTISPTTSIAMDFLHASINAALKDTTPTQSFDGDDEESSLNFEENEDAFNSYVGADFSGAFSSADTDTGGGVTEGDSPGAEDDDQPPELEESNALSGLSQVMTSNPPTMARAYQEDVIPMEKCHFNGNRFTIEGCKYEFVRLNVRNNIYFRCVQCYAIYQRCRSISSRLNANQQIPSVGSLKLVTATNEIRGNPDRPSGIAHCCESEIFRDAMKNTKANEAKANEALKIINNAIAANGVNNNEPEDYVVPLDKCHFLEKRLEIDGCKYVFSRTQSGPRDYYRCSACIALYHKRHFRKLPTPKIGSLSLVRETNILTGDPQKPRGLPHICDNPDLHCPPLRGDGRPKFRNSAPLSHALNGIFEAANIQGWNGQIRPTWTPLAGLPVNGNAAPGSLAAIRPPKQEVQSQSMQMAQVLKRNIDLLNGLPDANPSKYRKLFDNVLTPSNGNTKFNLNGINGTANNSNLMNGRCNNSASPSVTSNGATRSDADSEGFYPHTDDVQSCPPLSFPDGDLSFLRRQELWNAVLSQFPNQPKQGRVLIFSDSLLAEFDNKPLNPSTSLIRAAHPVTPSHLSTLAVKAATTSDCFSKTKYIFYALGYDTIRCLDLPDLTRKINLIQNEFLELRNYLDPGCKARGVDTVLAFVTVPEIGVLSSELKNLNESMRQMIHSLNRSDVVVCDWADIYEHDSTALESVQDRIKRLLVQMSTMSGTELLDED</sequence>
<dbReference type="AlphaFoldDB" id="A0A7E4W5T3"/>
<dbReference type="Proteomes" id="UP000492821">
    <property type="component" value="Unassembled WGS sequence"/>
</dbReference>
<protein>
    <submittedName>
        <fullName evidence="3">Uncharacterized protein</fullName>
    </submittedName>
</protein>
<keyword evidence="2" id="KW-1185">Reference proteome</keyword>
<organism evidence="2 3">
    <name type="scientific">Panagrellus redivivus</name>
    <name type="common">Microworm</name>
    <dbReference type="NCBI Taxonomy" id="6233"/>
    <lineage>
        <taxon>Eukaryota</taxon>
        <taxon>Metazoa</taxon>
        <taxon>Ecdysozoa</taxon>
        <taxon>Nematoda</taxon>
        <taxon>Chromadorea</taxon>
        <taxon>Rhabditida</taxon>
        <taxon>Tylenchina</taxon>
        <taxon>Panagrolaimomorpha</taxon>
        <taxon>Panagrolaimoidea</taxon>
        <taxon>Panagrolaimidae</taxon>
        <taxon>Panagrellus</taxon>
    </lineage>
</organism>
<proteinExistence type="predicted"/>
<feature type="compositionally biased region" description="Polar residues" evidence="1">
    <location>
        <begin position="499"/>
        <end position="514"/>
    </location>
</feature>
<feature type="compositionally biased region" description="Acidic residues" evidence="1">
    <location>
        <begin position="110"/>
        <end position="122"/>
    </location>
</feature>
<evidence type="ECO:0000313" key="2">
    <source>
        <dbReference type="Proteomes" id="UP000492821"/>
    </source>
</evidence>
<feature type="region of interest" description="Disordered" evidence="1">
    <location>
        <begin position="499"/>
        <end position="531"/>
    </location>
</feature>
<reference evidence="3" key="2">
    <citation type="submission" date="2020-10" db="UniProtKB">
        <authorList>
            <consortium name="WormBaseParasite"/>
        </authorList>
    </citation>
    <scope>IDENTIFICATION</scope>
</reference>
<accession>A0A7E4W5T3</accession>